<evidence type="ECO:0000313" key="3">
    <source>
        <dbReference type="EMBL" id="SCD21842.1"/>
    </source>
</evidence>
<dbReference type="KEGG" id="psac:PSM36_3062"/>
<feature type="domain" description="Transposase IS4-like" evidence="1">
    <location>
        <begin position="2"/>
        <end position="55"/>
    </location>
</feature>
<dbReference type="Proteomes" id="UP000187464">
    <property type="component" value="Chromosome I"/>
</dbReference>
<evidence type="ECO:0000313" key="2">
    <source>
        <dbReference type="EMBL" id="SCD20627.1"/>
    </source>
</evidence>
<dbReference type="STRING" id="1642647.PSM36_1811"/>
<dbReference type="Pfam" id="PF01609">
    <property type="entry name" value="DDE_Tnp_1"/>
    <property type="match status" value="1"/>
</dbReference>
<dbReference type="GO" id="GO:0004803">
    <property type="term" value="F:transposase activity"/>
    <property type="evidence" value="ECO:0007669"/>
    <property type="project" value="InterPro"/>
</dbReference>
<dbReference type="KEGG" id="psac:PSM36_1811"/>
<dbReference type="GO" id="GO:0003677">
    <property type="term" value="F:DNA binding"/>
    <property type="evidence" value="ECO:0007669"/>
    <property type="project" value="InterPro"/>
</dbReference>
<protein>
    <submittedName>
        <fullName evidence="2 4">Transposase</fullName>
    </submittedName>
</protein>
<evidence type="ECO:0000313" key="4">
    <source>
        <dbReference type="EMBL" id="SCD21851.1"/>
    </source>
</evidence>
<proteinExistence type="predicted"/>
<organism evidence="4 5">
    <name type="scientific">Proteiniphilum saccharofermentans</name>
    <dbReference type="NCBI Taxonomy" id="1642647"/>
    <lineage>
        <taxon>Bacteria</taxon>
        <taxon>Pseudomonadati</taxon>
        <taxon>Bacteroidota</taxon>
        <taxon>Bacteroidia</taxon>
        <taxon>Bacteroidales</taxon>
        <taxon>Dysgonomonadaceae</taxon>
        <taxon>Proteiniphilum</taxon>
    </lineage>
</organism>
<dbReference type="EMBL" id="LT605205">
    <property type="protein sequence ID" value="SCD21842.1"/>
    <property type="molecule type" value="Genomic_DNA"/>
</dbReference>
<dbReference type="PANTHER" id="PTHR33258">
    <property type="entry name" value="TRANSPOSASE INSL FOR INSERTION SEQUENCE ELEMENT IS186A-RELATED"/>
    <property type="match status" value="1"/>
</dbReference>
<gene>
    <name evidence="2" type="ORF">PSM36_1811</name>
    <name evidence="3" type="ORF">PSM36_3053</name>
    <name evidence="4" type="ORF">PSM36_3062</name>
</gene>
<dbReference type="KEGG" id="psac:PSM36_3053"/>
<dbReference type="EMBL" id="LT605205">
    <property type="protein sequence ID" value="SCD20627.1"/>
    <property type="molecule type" value="Genomic_DNA"/>
</dbReference>
<dbReference type="SUPFAM" id="SSF53098">
    <property type="entry name" value="Ribonuclease H-like"/>
    <property type="match status" value="1"/>
</dbReference>
<dbReference type="AlphaFoldDB" id="A0A1R3T2B4"/>
<name>A0A1R3T2B4_9BACT</name>
<dbReference type="InterPro" id="IPR012337">
    <property type="entry name" value="RNaseH-like_sf"/>
</dbReference>
<reference evidence="4 5" key="1">
    <citation type="submission" date="2016-08" db="EMBL/GenBank/DDBJ databases">
        <authorList>
            <person name="Seilhamer J.J."/>
        </authorList>
    </citation>
    <scope>NUCLEOTIDE SEQUENCE [LARGE SCALE GENOMIC DNA]</scope>
    <source>
        <strain evidence="4">M3/6</strain>
    </source>
</reference>
<keyword evidence="5" id="KW-1185">Reference proteome</keyword>
<sequence>MDLTAVEIALLYKKRWMVELFFKWIKQHLKVKNFWGTTINAVKIQLYCAIIAYCLVALIGYELKVERPIYEILQILSISLLDKTPIREILTNCDYKNVKELDYKQLKINWI</sequence>
<dbReference type="EMBL" id="LT605205">
    <property type="protein sequence ID" value="SCD21851.1"/>
    <property type="molecule type" value="Genomic_DNA"/>
</dbReference>
<evidence type="ECO:0000313" key="5">
    <source>
        <dbReference type="Proteomes" id="UP000187464"/>
    </source>
</evidence>
<dbReference type="InterPro" id="IPR002559">
    <property type="entry name" value="Transposase_11"/>
</dbReference>
<accession>A0A1R3T2B4</accession>
<dbReference type="PANTHER" id="PTHR33258:SF1">
    <property type="entry name" value="TRANSPOSASE INSL FOR INSERTION SEQUENCE ELEMENT IS186A-RELATED"/>
    <property type="match status" value="1"/>
</dbReference>
<dbReference type="GO" id="GO:0006313">
    <property type="term" value="P:DNA transposition"/>
    <property type="evidence" value="ECO:0007669"/>
    <property type="project" value="InterPro"/>
</dbReference>
<evidence type="ECO:0000259" key="1">
    <source>
        <dbReference type="Pfam" id="PF01609"/>
    </source>
</evidence>